<reference evidence="1" key="1">
    <citation type="submission" date="2016-07" db="EMBL/GenBank/DDBJ databases">
        <authorList>
            <person name="Bretaudeau A."/>
        </authorList>
    </citation>
    <scope>NUCLEOTIDE SEQUENCE</scope>
    <source>
        <strain evidence="1">Rice</strain>
        <tissue evidence="1">Whole body</tissue>
    </source>
</reference>
<name>A0A2H1VFC1_SPOFR</name>
<evidence type="ECO:0000313" key="1">
    <source>
        <dbReference type="EMBL" id="SOQ39538.1"/>
    </source>
</evidence>
<proteinExistence type="predicted"/>
<organism evidence="1">
    <name type="scientific">Spodoptera frugiperda</name>
    <name type="common">Fall armyworm</name>
    <dbReference type="NCBI Taxonomy" id="7108"/>
    <lineage>
        <taxon>Eukaryota</taxon>
        <taxon>Metazoa</taxon>
        <taxon>Ecdysozoa</taxon>
        <taxon>Arthropoda</taxon>
        <taxon>Hexapoda</taxon>
        <taxon>Insecta</taxon>
        <taxon>Pterygota</taxon>
        <taxon>Neoptera</taxon>
        <taxon>Endopterygota</taxon>
        <taxon>Lepidoptera</taxon>
        <taxon>Glossata</taxon>
        <taxon>Ditrysia</taxon>
        <taxon>Noctuoidea</taxon>
        <taxon>Noctuidae</taxon>
        <taxon>Amphipyrinae</taxon>
        <taxon>Spodoptera</taxon>
    </lineage>
</organism>
<gene>
    <name evidence="1" type="ORF">SFRICE_032448</name>
</gene>
<accession>A0A2H1VFC1</accession>
<dbReference type="AlphaFoldDB" id="A0A2H1VFC1"/>
<sequence length="65" mass="7546">MSMSFRYFGTVASAIITVEFIDINKHGKYPFLSINISVSDHSRAIREVFVHQVDDYDNDDEDLYI</sequence>
<protein>
    <submittedName>
        <fullName evidence="1">SFRICE_032448</fullName>
    </submittedName>
</protein>
<dbReference type="EMBL" id="ODYU01002275">
    <property type="protein sequence ID" value="SOQ39538.1"/>
    <property type="molecule type" value="Genomic_DNA"/>
</dbReference>